<name>A0AA39FHB1_9HYME</name>
<dbReference type="EMBL" id="JAQQBS010000246">
    <property type="protein sequence ID" value="KAK0169498.1"/>
    <property type="molecule type" value="Genomic_DNA"/>
</dbReference>
<reference evidence="3" key="2">
    <citation type="submission" date="2023-03" db="EMBL/GenBank/DDBJ databases">
        <authorList>
            <person name="Inwood S.N."/>
            <person name="Skelly J.G."/>
            <person name="Guhlin J."/>
            <person name="Harrop T.W.R."/>
            <person name="Goldson S.G."/>
            <person name="Dearden P.K."/>
        </authorList>
    </citation>
    <scope>NUCLEOTIDE SEQUENCE</scope>
    <source>
        <strain evidence="3">Irish</strain>
        <tissue evidence="3">Whole body</tissue>
    </source>
</reference>
<evidence type="ECO:0000313" key="3">
    <source>
        <dbReference type="EMBL" id="KAK0169498.1"/>
    </source>
</evidence>
<keyword evidence="4" id="KW-1185">Reference proteome</keyword>
<evidence type="ECO:0000256" key="1">
    <source>
        <dbReference type="SAM" id="MobiDB-lite"/>
    </source>
</evidence>
<comment type="caution">
    <text evidence="3">The sequence shown here is derived from an EMBL/GenBank/DDBJ whole genome shotgun (WGS) entry which is preliminary data.</text>
</comment>
<evidence type="ECO:0000313" key="4">
    <source>
        <dbReference type="Proteomes" id="UP001168990"/>
    </source>
</evidence>
<feature type="domain" description="Mutator-like transposase" evidence="2">
    <location>
        <begin position="53"/>
        <end position="123"/>
    </location>
</feature>
<proteinExistence type="predicted"/>
<accession>A0AA39FHB1</accession>
<protein>
    <recommendedName>
        <fullName evidence="2">Mutator-like transposase domain-containing protein</fullName>
    </recommendedName>
</protein>
<gene>
    <name evidence="3" type="ORF">PV328_011964</name>
</gene>
<dbReference type="Pfam" id="PF20700">
    <property type="entry name" value="Mutator"/>
    <property type="match status" value="1"/>
</dbReference>
<organism evidence="3 4">
    <name type="scientific">Microctonus aethiopoides</name>
    <dbReference type="NCBI Taxonomy" id="144406"/>
    <lineage>
        <taxon>Eukaryota</taxon>
        <taxon>Metazoa</taxon>
        <taxon>Ecdysozoa</taxon>
        <taxon>Arthropoda</taxon>
        <taxon>Hexapoda</taxon>
        <taxon>Insecta</taxon>
        <taxon>Pterygota</taxon>
        <taxon>Neoptera</taxon>
        <taxon>Endopterygota</taxon>
        <taxon>Hymenoptera</taxon>
        <taxon>Apocrita</taxon>
        <taxon>Ichneumonoidea</taxon>
        <taxon>Braconidae</taxon>
        <taxon>Euphorinae</taxon>
        <taxon>Microctonus</taxon>
    </lineage>
</organism>
<dbReference type="Proteomes" id="UP001168990">
    <property type="component" value="Unassembled WGS sequence"/>
</dbReference>
<sequence>MTVAKVKDESSCSTADSCISNLDGKGIIDIKVFSKNLKCKSCSNLLDLEKSSAIHSGGGMTGLQKILSCANLPNISADMFKRYERIFGPAIEKTAEESCQKAAFEERRLVIENIEKLRNILPKHIVDDLYPNLETLRNNNSSNPSLPTESESSNIEQNK</sequence>
<dbReference type="InterPro" id="IPR049012">
    <property type="entry name" value="Mutator_transp_dom"/>
</dbReference>
<dbReference type="AlphaFoldDB" id="A0AA39FHB1"/>
<feature type="region of interest" description="Disordered" evidence="1">
    <location>
        <begin position="136"/>
        <end position="159"/>
    </location>
</feature>
<evidence type="ECO:0000259" key="2">
    <source>
        <dbReference type="Pfam" id="PF20700"/>
    </source>
</evidence>
<reference evidence="3" key="1">
    <citation type="journal article" date="2023" name="bioRxiv">
        <title>Scaffold-level genome assemblies of two parasitoid biocontrol wasps reveal the parthenogenesis mechanism and an associated novel virus.</title>
        <authorList>
            <person name="Inwood S."/>
            <person name="Skelly J."/>
            <person name="Guhlin J."/>
            <person name="Harrop T."/>
            <person name="Goldson S."/>
            <person name="Dearden P."/>
        </authorList>
    </citation>
    <scope>NUCLEOTIDE SEQUENCE</scope>
    <source>
        <strain evidence="3">Irish</strain>
        <tissue evidence="3">Whole body</tissue>
    </source>
</reference>